<sequence>MVVRIVDPIELNMRLMKQMVRRWVPQHQSFRVRKELVPFNVVDVVMTLGFAVGGLEVRFDESIVGIVSELFNSTTIKLKDMINIFYTIVVNEDLDVDVAKRVTNIPCLVLDDLDTLCNYDWSTAIHTYLVRSLHRCNKKILTGAIEDSLSISGAVVALQLWVYERLCLHGDTSLKVFSRLLRFRLVDYETDEIDVLLKKGEVQFEWYLSPSDHQNPIIRSALNLDPVGRSEEAAEKGDDSFESAVATRVEKIRRNNLKIRTLKDEIVALRKQISDGRKTAIVDGEGTEEAAGDAAEEAAHDGAAGDATQEAAHDETAVDATEEAGGEEGAHREPAPEEAAPQETAPEEGTQEEVGPHEEGADEVAGPEKGAYEEGGDEEGADEELGDEEPLQHPPLFIDMGDDEEDEVKSHAEPMVVEPLDTFVGDPRATVIIFAATMFMYFEKRLTRFIKRMIFSPMFAVIATYFLEDNKKRIVNRHVWQVNDYQPYFRNDLVRVQDLLPADWVFIPVVSGGHWWCYALQVCTTKFFVIDSLEKGIRGRVGIDRSIAKNIQQFWSKLSNTYEDSKIDFNVIQAKIPVQPNTYDCGVIMMKVFEISDGDDKYDGKSMPNYTNVGKLVKL</sequence>
<evidence type="ECO:0000256" key="2">
    <source>
        <dbReference type="ARBA" id="ARBA00022670"/>
    </source>
</evidence>
<accession>A0AAQ3N1X1</accession>
<evidence type="ECO:0000256" key="1">
    <source>
        <dbReference type="ARBA" id="ARBA00005234"/>
    </source>
</evidence>
<dbReference type="Gene3D" id="3.40.395.10">
    <property type="entry name" value="Adenoviral Proteinase, Chain A"/>
    <property type="match status" value="1"/>
</dbReference>
<feature type="compositionally biased region" description="Acidic residues" evidence="5">
    <location>
        <begin position="285"/>
        <end position="296"/>
    </location>
</feature>
<name>A0AAQ3N1X1_VIGMU</name>
<evidence type="ECO:0000256" key="5">
    <source>
        <dbReference type="SAM" id="MobiDB-lite"/>
    </source>
</evidence>
<evidence type="ECO:0000256" key="4">
    <source>
        <dbReference type="SAM" id="Coils"/>
    </source>
</evidence>
<gene>
    <name evidence="7" type="ORF">V8G54_027682</name>
</gene>
<evidence type="ECO:0000313" key="7">
    <source>
        <dbReference type="EMBL" id="WVZ01613.1"/>
    </source>
</evidence>
<organism evidence="7 8">
    <name type="scientific">Vigna mungo</name>
    <name type="common">Black gram</name>
    <name type="synonym">Phaseolus mungo</name>
    <dbReference type="NCBI Taxonomy" id="3915"/>
    <lineage>
        <taxon>Eukaryota</taxon>
        <taxon>Viridiplantae</taxon>
        <taxon>Streptophyta</taxon>
        <taxon>Embryophyta</taxon>
        <taxon>Tracheophyta</taxon>
        <taxon>Spermatophyta</taxon>
        <taxon>Magnoliopsida</taxon>
        <taxon>eudicotyledons</taxon>
        <taxon>Gunneridae</taxon>
        <taxon>Pentapetalae</taxon>
        <taxon>rosids</taxon>
        <taxon>fabids</taxon>
        <taxon>Fabales</taxon>
        <taxon>Fabaceae</taxon>
        <taxon>Papilionoideae</taxon>
        <taxon>50 kb inversion clade</taxon>
        <taxon>NPAAA clade</taxon>
        <taxon>indigoferoid/millettioid clade</taxon>
        <taxon>Phaseoleae</taxon>
        <taxon>Vigna</taxon>
    </lineage>
</organism>
<evidence type="ECO:0000256" key="3">
    <source>
        <dbReference type="ARBA" id="ARBA00022801"/>
    </source>
</evidence>
<comment type="similarity">
    <text evidence="1">Belongs to the peptidase C48 family.</text>
</comment>
<protein>
    <recommendedName>
        <fullName evidence="6">Ubiquitin-like protease family profile domain-containing protein</fullName>
    </recommendedName>
</protein>
<feature type="region of interest" description="Disordered" evidence="5">
    <location>
        <begin position="280"/>
        <end position="410"/>
    </location>
</feature>
<proteinExistence type="inferred from homology"/>
<dbReference type="EMBL" id="CP144693">
    <property type="protein sequence ID" value="WVZ01613.1"/>
    <property type="molecule type" value="Genomic_DNA"/>
</dbReference>
<dbReference type="GO" id="GO:0006508">
    <property type="term" value="P:proteolysis"/>
    <property type="evidence" value="ECO:0007669"/>
    <property type="project" value="UniProtKB-KW"/>
</dbReference>
<keyword evidence="2" id="KW-0645">Protease</keyword>
<dbReference type="SUPFAM" id="SSF54001">
    <property type="entry name" value="Cysteine proteinases"/>
    <property type="match status" value="1"/>
</dbReference>
<dbReference type="AlphaFoldDB" id="A0AAQ3N1X1"/>
<dbReference type="InterPro" id="IPR038765">
    <property type="entry name" value="Papain-like_cys_pep_sf"/>
</dbReference>
<feature type="compositionally biased region" description="Acidic residues" evidence="5">
    <location>
        <begin position="374"/>
        <end position="389"/>
    </location>
</feature>
<keyword evidence="4" id="KW-0175">Coiled coil</keyword>
<dbReference type="InterPro" id="IPR003653">
    <property type="entry name" value="Peptidase_C48_C"/>
</dbReference>
<dbReference type="Pfam" id="PF02902">
    <property type="entry name" value="Peptidase_C48"/>
    <property type="match status" value="1"/>
</dbReference>
<dbReference type="PROSITE" id="PS50600">
    <property type="entry name" value="ULP_PROTEASE"/>
    <property type="match status" value="1"/>
</dbReference>
<reference evidence="7 8" key="1">
    <citation type="journal article" date="2023" name="Life. Sci Alliance">
        <title>Evolutionary insights into 3D genome organization and epigenetic landscape of Vigna mungo.</title>
        <authorList>
            <person name="Junaid A."/>
            <person name="Singh B."/>
            <person name="Bhatia S."/>
        </authorList>
    </citation>
    <scope>NUCLEOTIDE SEQUENCE [LARGE SCALE GENOMIC DNA]</scope>
    <source>
        <strain evidence="7">Urdbean</strain>
    </source>
</reference>
<dbReference type="Proteomes" id="UP001374535">
    <property type="component" value="Chromosome 8"/>
</dbReference>
<feature type="coiled-coil region" evidence="4">
    <location>
        <begin position="252"/>
        <end position="279"/>
    </location>
</feature>
<keyword evidence="3" id="KW-0378">Hydrolase</keyword>
<evidence type="ECO:0000313" key="8">
    <source>
        <dbReference type="Proteomes" id="UP001374535"/>
    </source>
</evidence>
<dbReference type="GO" id="GO:0008234">
    <property type="term" value="F:cysteine-type peptidase activity"/>
    <property type="evidence" value="ECO:0007669"/>
    <property type="project" value="InterPro"/>
</dbReference>
<evidence type="ECO:0000259" key="6">
    <source>
        <dbReference type="PROSITE" id="PS50600"/>
    </source>
</evidence>
<keyword evidence="8" id="KW-1185">Reference proteome</keyword>
<feature type="domain" description="Ubiquitin-like protease family profile" evidence="6">
    <location>
        <begin position="398"/>
        <end position="596"/>
    </location>
</feature>